<feature type="domain" description="Thioredoxin" evidence="2">
    <location>
        <begin position="35"/>
        <end position="179"/>
    </location>
</feature>
<dbReference type="AlphaFoldDB" id="A0A363NTS5"/>
<keyword evidence="1" id="KW-0732">Signal</keyword>
<evidence type="ECO:0000256" key="1">
    <source>
        <dbReference type="SAM" id="SignalP"/>
    </source>
</evidence>
<dbReference type="InterPro" id="IPR036249">
    <property type="entry name" value="Thioredoxin-like_sf"/>
</dbReference>
<dbReference type="Gene3D" id="3.40.30.10">
    <property type="entry name" value="Glutaredoxin"/>
    <property type="match status" value="1"/>
</dbReference>
<dbReference type="InterPro" id="IPR050553">
    <property type="entry name" value="Thioredoxin_ResA/DsbE_sf"/>
</dbReference>
<protein>
    <recommendedName>
        <fullName evidence="2">Thioredoxin domain-containing protein</fullName>
    </recommendedName>
</protein>
<dbReference type="SUPFAM" id="SSF52833">
    <property type="entry name" value="Thioredoxin-like"/>
    <property type="match status" value="1"/>
</dbReference>
<gene>
    <name evidence="3" type="ORF">DCO56_12445</name>
</gene>
<comment type="caution">
    <text evidence="3">The sequence shown here is derived from an EMBL/GenBank/DDBJ whole genome shotgun (WGS) entry which is preliminary data.</text>
</comment>
<proteinExistence type="predicted"/>
<dbReference type="OrthoDB" id="793244at2"/>
<organism evidence="3 4">
    <name type="scientific">Sphingobacterium athyrii</name>
    <dbReference type="NCBI Taxonomy" id="2152717"/>
    <lineage>
        <taxon>Bacteria</taxon>
        <taxon>Pseudomonadati</taxon>
        <taxon>Bacteroidota</taxon>
        <taxon>Sphingobacteriia</taxon>
        <taxon>Sphingobacteriales</taxon>
        <taxon>Sphingobacteriaceae</taxon>
        <taxon>Sphingobacterium</taxon>
    </lineage>
</organism>
<evidence type="ECO:0000313" key="3">
    <source>
        <dbReference type="EMBL" id="PUV24169.1"/>
    </source>
</evidence>
<feature type="signal peptide" evidence="1">
    <location>
        <begin position="1"/>
        <end position="25"/>
    </location>
</feature>
<dbReference type="PROSITE" id="PS51352">
    <property type="entry name" value="THIOREDOXIN_2"/>
    <property type="match status" value="1"/>
</dbReference>
<feature type="chain" id="PRO_5017026039" description="Thioredoxin domain-containing protein" evidence="1">
    <location>
        <begin position="26"/>
        <end position="414"/>
    </location>
</feature>
<dbReference type="CDD" id="cd02966">
    <property type="entry name" value="TlpA_like_family"/>
    <property type="match status" value="1"/>
</dbReference>
<dbReference type="Proteomes" id="UP000250831">
    <property type="component" value="Unassembled WGS sequence"/>
</dbReference>
<accession>A0A363NTS5</accession>
<dbReference type="EMBL" id="QCXX01000003">
    <property type="protein sequence ID" value="PUV24169.1"/>
    <property type="molecule type" value="Genomic_DNA"/>
</dbReference>
<evidence type="ECO:0000259" key="2">
    <source>
        <dbReference type="PROSITE" id="PS51352"/>
    </source>
</evidence>
<name>A0A363NTS5_9SPHI</name>
<dbReference type="RefSeq" id="WP_108634097.1">
    <property type="nucleotide sequence ID" value="NZ_QCXX01000003.1"/>
</dbReference>
<sequence>MKNRKYICRILLCVLYFYSPYMVYAQNNSVATNPLHIGDQFNGFETGDLMRGIEKNLNWDAVKNKIVILDFFDTYCTVCIASMPNMQMLQNKFSKDLQIYNVAWQDRKTLTKFYHGNAFLKEKKVYLPVIYNDKYLKSLFPHESAPHVVIIYKGKVQAITFHRVVTEENIKLLLQNGHIDLPIKDDFGTVDLAEDNAKATLGVWLSGYQNGVKVQALKIVKDSLSNNVKTSFYNRSVYRSLINAWNKIQRSNSILRNSQIIWKVRDSSIYENFTKSGEAWDVKNAISYERVDNIQYPDSVMGRLVLGDLHSFLGIKSYWTTKKQKCLLLVDCPPVKMNKTIENKMQYAGTDVFTKFMSINEQMPLIADQKKSDKILEIGSFKDIDELNMQLRQYGCVLVEGEADFEAIVIEEFK</sequence>
<dbReference type="PANTHER" id="PTHR42852">
    <property type="entry name" value="THIOL:DISULFIDE INTERCHANGE PROTEIN DSBE"/>
    <property type="match status" value="1"/>
</dbReference>
<evidence type="ECO:0000313" key="4">
    <source>
        <dbReference type="Proteomes" id="UP000250831"/>
    </source>
</evidence>
<reference evidence="3 4" key="1">
    <citation type="submission" date="2018-04" db="EMBL/GenBank/DDBJ databases">
        <title>Sphingobacterium sp. M46 Genome.</title>
        <authorList>
            <person name="Cheng J."/>
            <person name="Li Y."/>
        </authorList>
    </citation>
    <scope>NUCLEOTIDE SEQUENCE [LARGE SCALE GENOMIC DNA]</scope>
    <source>
        <strain evidence="3 4">M46</strain>
    </source>
</reference>
<dbReference type="PANTHER" id="PTHR42852:SF13">
    <property type="entry name" value="PROTEIN DIPZ"/>
    <property type="match status" value="1"/>
</dbReference>
<dbReference type="InterPro" id="IPR013766">
    <property type="entry name" value="Thioredoxin_domain"/>
</dbReference>
<keyword evidence="4" id="KW-1185">Reference proteome</keyword>